<evidence type="ECO:0000313" key="4">
    <source>
        <dbReference type="Proteomes" id="UP000318709"/>
    </source>
</evidence>
<dbReference type="OrthoDB" id="9781415at2"/>
<dbReference type="KEGG" id="swf:E3E12_02195"/>
<evidence type="ECO:0000313" key="3">
    <source>
        <dbReference type="EMBL" id="QDH13204.1"/>
    </source>
</evidence>
<dbReference type="GO" id="GO:0016791">
    <property type="term" value="F:phosphatase activity"/>
    <property type="evidence" value="ECO:0007669"/>
    <property type="project" value="TreeGrafter"/>
</dbReference>
<dbReference type="SUPFAM" id="SSF53254">
    <property type="entry name" value="Phosphoglycerate mutase-like"/>
    <property type="match status" value="1"/>
</dbReference>
<dbReference type="CDD" id="cd07067">
    <property type="entry name" value="HP_PGM_like"/>
    <property type="match status" value="1"/>
</dbReference>
<evidence type="ECO:0000256" key="2">
    <source>
        <dbReference type="PIRSR" id="PIRSR613078-2"/>
    </source>
</evidence>
<protein>
    <submittedName>
        <fullName evidence="3">Histidine phosphatase family protein</fullName>
    </submittedName>
</protein>
<accession>A0A4Y6U7S0</accession>
<dbReference type="PANTHER" id="PTHR48100:SF1">
    <property type="entry name" value="HISTIDINE PHOSPHATASE FAMILY PROTEIN-RELATED"/>
    <property type="match status" value="1"/>
</dbReference>
<dbReference type="InterPro" id="IPR050275">
    <property type="entry name" value="PGM_Phosphatase"/>
</dbReference>
<evidence type="ECO:0000256" key="1">
    <source>
        <dbReference type="PIRSR" id="PIRSR613078-1"/>
    </source>
</evidence>
<dbReference type="Gene3D" id="3.40.50.1240">
    <property type="entry name" value="Phosphoglycerate mutase-like"/>
    <property type="match status" value="1"/>
</dbReference>
<proteinExistence type="predicted"/>
<feature type="binding site" evidence="2">
    <location>
        <begin position="133"/>
        <end position="140"/>
    </location>
    <ligand>
        <name>substrate</name>
    </ligand>
</feature>
<keyword evidence="4" id="KW-1185">Reference proteome</keyword>
<name>A0A4Y6U7S0_9PROT</name>
<organism evidence="3 4">
    <name type="scientific">Formicincola oecophyllae</name>
    <dbReference type="NCBI Taxonomy" id="2558361"/>
    <lineage>
        <taxon>Bacteria</taxon>
        <taxon>Pseudomonadati</taxon>
        <taxon>Pseudomonadota</taxon>
        <taxon>Alphaproteobacteria</taxon>
        <taxon>Acetobacterales</taxon>
        <taxon>Acetobacteraceae</taxon>
        <taxon>Formicincola</taxon>
    </lineage>
</organism>
<reference evidence="3 4" key="1">
    <citation type="submission" date="2019-03" db="EMBL/GenBank/DDBJ databases">
        <title>The complete genome sequence of Swingsia_sp. F3b2 LMG30590(T).</title>
        <authorList>
            <person name="Chua K.-O."/>
            <person name="Chan K.-G."/>
            <person name="See-Too W.-S."/>
        </authorList>
    </citation>
    <scope>NUCLEOTIDE SEQUENCE [LARGE SCALE GENOMIC DNA]</scope>
    <source>
        <strain evidence="3 4">F3b2</strain>
    </source>
</reference>
<gene>
    <name evidence="3" type="ORF">E3E12_02195</name>
</gene>
<feature type="active site" description="Tele-phosphohistidine intermediate" evidence="1">
    <location>
        <position position="134"/>
    </location>
</feature>
<dbReference type="InterPro" id="IPR013078">
    <property type="entry name" value="His_Pase_superF_clade-1"/>
</dbReference>
<dbReference type="GO" id="GO:0005737">
    <property type="term" value="C:cytoplasm"/>
    <property type="evidence" value="ECO:0007669"/>
    <property type="project" value="TreeGrafter"/>
</dbReference>
<dbReference type="Pfam" id="PF00300">
    <property type="entry name" value="His_Phos_1"/>
    <property type="match status" value="1"/>
</dbReference>
<dbReference type="SMART" id="SM00855">
    <property type="entry name" value="PGAM"/>
    <property type="match status" value="1"/>
</dbReference>
<dbReference type="PANTHER" id="PTHR48100">
    <property type="entry name" value="BROAD-SPECIFICITY PHOSPHATASE YOR283W-RELATED"/>
    <property type="match status" value="1"/>
</dbReference>
<feature type="binding site" evidence="2">
    <location>
        <position position="193"/>
    </location>
    <ligand>
        <name>substrate</name>
    </ligand>
</feature>
<dbReference type="EMBL" id="CP038231">
    <property type="protein sequence ID" value="QDH13204.1"/>
    <property type="molecule type" value="Genomic_DNA"/>
</dbReference>
<dbReference type="InterPro" id="IPR029033">
    <property type="entry name" value="His_PPase_superfam"/>
</dbReference>
<sequence length="335" mass="35648">MAMALPINPPAVMTMPRRRQLGSPAGVGIGASSGGGVCAGSLMENLWCVGRRRHHGMVAPPFTAIHGLGRKSYSWPGHRPQPFDESRAVAMVDESPRSVLPPGLENDPKAIAAALEEGRAGMEAHKQPFWFIRHGETEANVEGLALGRADIPLTAHGQAQATACGQACAALFKDAKDAATWPFNHIVCSPMMRAWQTAWNIVQAIKAAGGPELPIRYDPDLTEVNFGPMEGKSLSDNNWFEAWANGAPLKNGESRDLLALRALRGLSMAACEGKGSFLLVGHGAWFRALRFGLGMAPGQAVGAPVPNATPIHMEPTPQGWREKVMKAPGVVGAHD</sequence>
<feature type="active site" description="Proton donor/acceptor" evidence="1">
    <location>
        <position position="223"/>
    </location>
</feature>
<dbReference type="AlphaFoldDB" id="A0A4Y6U7S0"/>
<dbReference type="Proteomes" id="UP000318709">
    <property type="component" value="Chromosome"/>
</dbReference>